<reference evidence="3" key="1">
    <citation type="journal article" date="2015" name="PLoS Genet.">
        <title>Genome Sequence and Transcriptome Analyses of Chrysochromulina tobin: Metabolic Tools for Enhanced Algal Fitness in the Prominent Order Prymnesiales (Haptophyceae).</title>
        <authorList>
            <person name="Hovde B.T."/>
            <person name="Deodato C.R."/>
            <person name="Hunsperger H.M."/>
            <person name="Ryken S.A."/>
            <person name="Yost W."/>
            <person name="Jha R.K."/>
            <person name="Patterson J."/>
            <person name="Monnat R.J. Jr."/>
            <person name="Barlow S.B."/>
            <person name="Starkenburg S.R."/>
            <person name="Cattolico R.A."/>
        </authorList>
    </citation>
    <scope>NUCLEOTIDE SEQUENCE</scope>
    <source>
        <strain evidence="3">CCMP291</strain>
    </source>
</reference>
<dbReference type="Proteomes" id="UP000037460">
    <property type="component" value="Unassembled WGS sequence"/>
</dbReference>
<evidence type="ECO:0000313" key="3">
    <source>
        <dbReference type="Proteomes" id="UP000037460"/>
    </source>
</evidence>
<accession>A0A0M0JHD6</accession>
<keyword evidence="1" id="KW-0472">Membrane</keyword>
<keyword evidence="3" id="KW-1185">Reference proteome</keyword>
<keyword evidence="1" id="KW-0812">Transmembrane</keyword>
<dbReference type="AlphaFoldDB" id="A0A0M0JHD6"/>
<comment type="caution">
    <text evidence="2">The sequence shown here is derived from an EMBL/GenBank/DDBJ whole genome shotgun (WGS) entry which is preliminary data.</text>
</comment>
<keyword evidence="1" id="KW-1133">Transmembrane helix</keyword>
<evidence type="ECO:0000256" key="1">
    <source>
        <dbReference type="SAM" id="Phobius"/>
    </source>
</evidence>
<evidence type="ECO:0000313" key="2">
    <source>
        <dbReference type="EMBL" id="KOO26001.1"/>
    </source>
</evidence>
<dbReference type="EMBL" id="JWZX01002903">
    <property type="protein sequence ID" value="KOO26001.1"/>
    <property type="molecule type" value="Genomic_DNA"/>
</dbReference>
<proteinExistence type="predicted"/>
<feature type="non-terminal residue" evidence="2">
    <location>
        <position position="114"/>
    </location>
</feature>
<dbReference type="OrthoDB" id="10258210at2759"/>
<organism evidence="2 3">
    <name type="scientific">Chrysochromulina tobinii</name>
    <dbReference type="NCBI Taxonomy" id="1460289"/>
    <lineage>
        <taxon>Eukaryota</taxon>
        <taxon>Haptista</taxon>
        <taxon>Haptophyta</taxon>
        <taxon>Prymnesiophyceae</taxon>
        <taxon>Prymnesiales</taxon>
        <taxon>Chrysochromulinaceae</taxon>
        <taxon>Chrysochromulina</taxon>
    </lineage>
</organism>
<protein>
    <submittedName>
        <fullName evidence="2">Uncharacterized protein</fullName>
    </submittedName>
</protein>
<gene>
    <name evidence="2" type="ORF">Ctob_012853</name>
</gene>
<name>A0A0M0JHD6_9EUKA</name>
<sequence>MALERIPAAWRAIAAKAGKQPYFLNHVAVMSWLIDHRLLSEMGAQLSAIDLALGTAVGAGIVVVLFSAEVAVGWLCVVCRSGEVVVAGESLWLNLLWDVLFHVGVAISEELSLR</sequence>
<feature type="transmembrane region" description="Helical" evidence="1">
    <location>
        <begin position="51"/>
        <end position="79"/>
    </location>
</feature>